<proteinExistence type="predicted"/>
<dbReference type="InterPro" id="IPR012347">
    <property type="entry name" value="Ferritin-like"/>
</dbReference>
<dbReference type="PROSITE" id="PS50905">
    <property type="entry name" value="FERRITIN_LIKE"/>
    <property type="match status" value="1"/>
</dbReference>
<dbReference type="Proteomes" id="UP000584642">
    <property type="component" value="Unassembled WGS sequence"/>
</dbReference>
<name>A0ABX2T2I3_9PROT</name>
<dbReference type="CDD" id="cd01045">
    <property type="entry name" value="Ferritin_like_AB"/>
    <property type="match status" value="1"/>
</dbReference>
<evidence type="ECO:0000313" key="2">
    <source>
        <dbReference type="EMBL" id="NYZ18429.1"/>
    </source>
</evidence>
<feature type="domain" description="Ferritin-like diiron" evidence="1">
    <location>
        <begin position="1"/>
        <end position="153"/>
    </location>
</feature>
<dbReference type="Gene3D" id="1.20.1260.10">
    <property type="match status" value="1"/>
</dbReference>
<sequence>MDDIKEFLAHAVKLEEEAAHRFADLAETMRIYGNTDIAEFFGRMAHFSRLHLAEARKRCGFRDVPDLPAEELSFPEGESPEAASMAASHYIMTIEQALETALDSERAGLAWYAQIARDTTDPEVRMMAEEFADEEREHVAELERWVALRDGGTVAA</sequence>
<dbReference type="Pfam" id="PF02915">
    <property type="entry name" value="Rubrerythrin"/>
    <property type="match status" value="1"/>
</dbReference>
<dbReference type="InterPro" id="IPR009078">
    <property type="entry name" value="Ferritin-like_SF"/>
</dbReference>
<dbReference type="RefSeq" id="WP_180280173.1">
    <property type="nucleotide sequence ID" value="NZ_JABFDB010000001.1"/>
</dbReference>
<dbReference type="InterPro" id="IPR003251">
    <property type="entry name" value="Rr_diiron-bd_dom"/>
</dbReference>
<accession>A0ABX2T2I3</accession>
<keyword evidence="3" id="KW-1185">Reference proteome</keyword>
<dbReference type="EMBL" id="JABFDB010000001">
    <property type="protein sequence ID" value="NYZ18429.1"/>
    <property type="molecule type" value="Genomic_DNA"/>
</dbReference>
<organism evidence="2 3">
    <name type="scientific">Azospirillum oleiclasticum</name>
    <dbReference type="NCBI Taxonomy" id="2735135"/>
    <lineage>
        <taxon>Bacteria</taxon>
        <taxon>Pseudomonadati</taxon>
        <taxon>Pseudomonadota</taxon>
        <taxon>Alphaproteobacteria</taxon>
        <taxon>Rhodospirillales</taxon>
        <taxon>Azospirillaceae</taxon>
        <taxon>Azospirillum</taxon>
    </lineage>
</organism>
<gene>
    <name evidence="2" type="ORF">HND93_01790</name>
</gene>
<protein>
    <submittedName>
        <fullName evidence="2">Ferritin family protein</fullName>
    </submittedName>
</protein>
<comment type="caution">
    <text evidence="2">The sequence shown here is derived from an EMBL/GenBank/DDBJ whole genome shotgun (WGS) entry which is preliminary data.</text>
</comment>
<dbReference type="InterPro" id="IPR009040">
    <property type="entry name" value="Ferritin-like_diiron"/>
</dbReference>
<evidence type="ECO:0000259" key="1">
    <source>
        <dbReference type="PROSITE" id="PS50905"/>
    </source>
</evidence>
<reference evidence="2 3" key="1">
    <citation type="submission" date="2020-05" db="EMBL/GenBank/DDBJ databases">
        <title>Azospirillum oleiclasticum sp. nov, a nitrogen-fixing and heavy crude oil-emulsifying bacterium isolated from the crude oil of Yumen Oilfield.</title>
        <authorList>
            <person name="Wu D."/>
            <person name="Cai M."/>
            <person name="Zhang X."/>
        </authorList>
    </citation>
    <scope>NUCLEOTIDE SEQUENCE [LARGE SCALE GENOMIC DNA]</scope>
    <source>
        <strain evidence="2 3">ROY-1-1-2</strain>
    </source>
</reference>
<dbReference type="SUPFAM" id="SSF47240">
    <property type="entry name" value="Ferritin-like"/>
    <property type="match status" value="1"/>
</dbReference>
<evidence type="ECO:0000313" key="3">
    <source>
        <dbReference type="Proteomes" id="UP000584642"/>
    </source>
</evidence>